<sequence length="328" mass="38700">MAKIKLGKTKDSRTRRKPKTEDAEIKVLQKMLNEKEQPSFKKYLLQKGYSLQTIKSFEVVVTKYLKWLKKENIEDVSASYNDIVHYIQKLRNTVKQRTIQSETNSIKHYYNYLKELDLVKENPTLNIAVKGVKRKILYNTLNKQELEKLYNDFRNIENDSLAKKRNEVIVSLLVYQGLNSTELGRLTTADLKLREGKIFINGTRRSNERTLKLESHQILDFMEYQLKTRADILEQTGKETDLLFTSFGRSTRFNNIISKLLPQLKKLNKKVKSVHQIRTSVITHWLKMYNLREVQYFAGHRYVSSTEAYLINDLDDLQEEIEKYHPIG</sequence>
<dbReference type="InterPro" id="IPR011010">
    <property type="entry name" value="DNA_brk_join_enz"/>
</dbReference>
<dbReference type="Pfam" id="PF02899">
    <property type="entry name" value="Phage_int_SAM_1"/>
    <property type="match status" value="1"/>
</dbReference>
<dbReference type="GO" id="GO:0007059">
    <property type="term" value="P:chromosome segregation"/>
    <property type="evidence" value="ECO:0007669"/>
    <property type="project" value="UniProtKB-KW"/>
</dbReference>
<keyword evidence="10" id="KW-1185">Reference proteome</keyword>
<reference evidence="9 10" key="1">
    <citation type="submission" date="2016-05" db="EMBL/GenBank/DDBJ databases">
        <title>Draft Genome Sequence of Algibacter sp. Strain SK-16 Isolated from the Surface Water of Aburatsubo Inlet.</title>
        <authorList>
            <person name="Wong S.-K."/>
            <person name="Yoshizawa S."/>
            <person name="Nakajima Y."/>
            <person name="Ogura Y."/>
            <person name="Tetsuya H."/>
            <person name="Hamasaki K."/>
        </authorList>
    </citation>
    <scope>NUCLEOTIDE SEQUENCE [LARGE SCALE GENOMIC DNA]</scope>
    <source>
        <strain evidence="9 10">SK-16</strain>
    </source>
</reference>
<accession>A0A1E5T9R7</accession>
<evidence type="ECO:0000259" key="8">
    <source>
        <dbReference type="PROSITE" id="PS51900"/>
    </source>
</evidence>
<evidence type="ECO:0000256" key="3">
    <source>
        <dbReference type="ARBA" id="ARBA00023125"/>
    </source>
</evidence>
<protein>
    <recommendedName>
        <fullName evidence="11">Integrase</fullName>
    </recommendedName>
</protein>
<dbReference type="EMBL" id="MDJD01000043">
    <property type="protein sequence ID" value="OEK08057.1"/>
    <property type="molecule type" value="Genomic_DNA"/>
</dbReference>
<evidence type="ECO:0000256" key="2">
    <source>
        <dbReference type="ARBA" id="ARBA00022908"/>
    </source>
</evidence>
<dbReference type="InterPro" id="IPR002104">
    <property type="entry name" value="Integrase_catalytic"/>
</dbReference>
<name>A0A1E5T9R7_9FLAO</name>
<keyword evidence="2" id="KW-0229">DNA integration</keyword>
<dbReference type="PANTHER" id="PTHR30349">
    <property type="entry name" value="PHAGE INTEGRASE-RELATED"/>
    <property type="match status" value="1"/>
</dbReference>
<dbReference type="InterPro" id="IPR044068">
    <property type="entry name" value="CB"/>
</dbReference>
<dbReference type="PROSITE" id="PS51898">
    <property type="entry name" value="TYR_RECOMBINASE"/>
    <property type="match status" value="1"/>
</dbReference>
<proteinExistence type="predicted"/>
<dbReference type="STRING" id="1849968.A8C32_16515"/>
<dbReference type="Proteomes" id="UP000095713">
    <property type="component" value="Unassembled WGS sequence"/>
</dbReference>
<keyword evidence="1" id="KW-0159">Chromosome partition</keyword>
<evidence type="ECO:0000256" key="5">
    <source>
        <dbReference type="PROSITE-ProRule" id="PRU01248"/>
    </source>
</evidence>
<dbReference type="CDD" id="cd00397">
    <property type="entry name" value="DNA_BRE_C"/>
    <property type="match status" value="1"/>
</dbReference>
<dbReference type="OrthoDB" id="1407105at2"/>
<dbReference type="GO" id="GO:0006310">
    <property type="term" value="P:DNA recombination"/>
    <property type="evidence" value="ECO:0007669"/>
    <property type="project" value="UniProtKB-KW"/>
</dbReference>
<evidence type="ECO:0000256" key="1">
    <source>
        <dbReference type="ARBA" id="ARBA00022829"/>
    </source>
</evidence>
<feature type="region of interest" description="Disordered" evidence="6">
    <location>
        <begin position="1"/>
        <end position="21"/>
    </location>
</feature>
<dbReference type="InterPro" id="IPR004107">
    <property type="entry name" value="Integrase_SAM-like_N"/>
</dbReference>
<dbReference type="GO" id="GO:0003677">
    <property type="term" value="F:DNA binding"/>
    <property type="evidence" value="ECO:0007669"/>
    <property type="project" value="UniProtKB-UniRule"/>
</dbReference>
<keyword evidence="4" id="KW-0233">DNA recombination</keyword>
<evidence type="ECO:0008006" key="11">
    <source>
        <dbReference type="Google" id="ProtNLM"/>
    </source>
</evidence>
<dbReference type="GO" id="GO:0015074">
    <property type="term" value="P:DNA integration"/>
    <property type="evidence" value="ECO:0007669"/>
    <property type="project" value="UniProtKB-KW"/>
</dbReference>
<dbReference type="RefSeq" id="WP_069830516.1">
    <property type="nucleotide sequence ID" value="NZ_MDJD01000043.1"/>
</dbReference>
<dbReference type="InterPro" id="IPR013762">
    <property type="entry name" value="Integrase-like_cat_sf"/>
</dbReference>
<organism evidence="9 10">
    <name type="scientific">Flavivirga aquatica</name>
    <dbReference type="NCBI Taxonomy" id="1849968"/>
    <lineage>
        <taxon>Bacteria</taxon>
        <taxon>Pseudomonadati</taxon>
        <taxon>Bacteroidota</taxon>
        <taxon>Flavobacteriia</taxon>
        <taxon>Flavobacteriales</taxon>
        <taxon>Flavobacteriaceae</taxon>
        <taxon>Flavivirga</taxon>
    </lineage>
</organism>
<dbReference type="SUPFAM" id="SSF56349">
    <property type="entry name" value="DNA breaking-rejoining enzymes"/>
    <property type="match status" value="1"/>
</dbReference>
<dbReference type="InterPro" id="IPR050090">
    <property type="entry name" value="Tyrosine_recombinase_XerCD"/>
</dbReference>
<dbReference type="Pfam" id="PF00589">
    <property type="entry name" value="Phage_integrase"/>
    <property type="match status" value="1"/>
</dbReference>
<evidence type="ECO:0000256" key="4">
    <source>
        <dbReference type="ARBA" id="ARBA00023172"/>
    </source>
</evidence>
<dbReference type="PANTHER" id="PTHR30349:SF81">
    <property type="entry name" value="TYROSINE RECOMBINASE XERC"/>
    <property type="match status" value="1"/>
</dbReference>
<dbReference type="InterPro" id="IPR010998">
    <property type="entry name" value="Integrase_recombinase_N"/>
</dbReference>
<evidence type="ECO:0000256" key="6">
    <source>
        <dbReference type="SAM" id="MobiDB-lite"/>
    </source>
</evidence>
<dbReference type="Gene3D" id="1.10.443.10">
    <property type="entry name" value="Intergrase catalytic core"/>
    <property type="match status" value="1"/>
</dbReference>
<dbReference type="AlphaFoldDB" id="A0A1E5T9R7"/>
<dbReference type="Gene3D" id="1.10.150.130">
    <property type="match status" value="1"/>
</dbReference>
<feature type="domain" description="Tyr recombinase" evidence="7">
    <location>
        <begin position="136"/>
        <end position="322"/>
    </location>
</feature>
<feature type="domain" description="Core-binding (CB)" evidence="8">
    <location>
        <begin position="34"/>
        <end position="114"/>
    </location>
</feature>
<gene>
    <name evidence="9" type="ORF">A8C32_16515</name>
</gene>
<evidence type="ECO:0000259" key="7">
    <source>
        <dbReference type="PROSITE" id="PS51898"/>
    </source>
</evidence>
<evidence type="ECO:0000313" key="9">
    <source>
        <dbReference type="EMBL" id="OEK08057.1"/>
    </source>
</evidence>
<evidence type="ECO:0000313" key="10">
    <source>
        <dbReference type="Proteomes" id="UP000095713"/>
    </source>
</evidence>
<comment type="caution">
    <text evidence="9">The sequence shown here is derived from an EMBL/GenBank/DDBJ whole genome shotgun (WGS) entry which is preliminary data.</text>
</comment>
<dbReference type="PROSITE" id="PS51900">
    <property type="entry name" value="CB"/>
    <property type="match status" value="1"/>
</dbReference>
<keyword evidence="3 5" id="KW-0238">DNA-binding</keyword>